<protein>
    <submittedName>
        <fullName evidence="1">Uncharacterized protein</fullName>
    </submittedName>
</protein>
<gene>
    <name evidence="1" type="ORF">Pla133_03150</name>
</gene>
<dbReference type="EMBL" id="CP036287">
    <property type="protein sequence ID" value="QDU65251.1"/>
    <property type="molecule type" value="Genomic_DNA"/>
</dbReference>
<keyword evidence="2" id="KW-1185">Reference proteome</keyword>
<dbReference type="RefSeq" id="WP_145061679.1">
    <property type="nucleotide sequence ID" value="NZ_CP036287.1"/>
</dbReference>
<evidence type="ECO:0000313" key="1">
    <source>
        <dbReference type="EMBL" id="QDU65251.1"/>
    </source>
</evidence>
<name>A0A518BE54_9BACT</name>
<dbReference type="KEGG" id="pbap:Pla133_03150"/>
<sequence length="304" mass="32513">MTPSAQGLSPELRELLGDIGKQRESVLLNVSRADLTKLVERPDERGIDRSIGRLSNAEKELLDCRKFELASAIHARVVASAMEAPELWSRGYVESRVRSANAARPIQTEEFQLPSVVSSDARAYDSLAESGPLTPQAASRVQSLAVKLVPTVTNRVLLGYALWHGGSADAAQRVGRGSAADAGTISVGSYAADLLAMIASEKFDTGRALGLYRRSSMLDPSRTAPPLEWIAQSIYVGDGDEAESATRAVLETASDEVVLESISAGRTAAKSDSRWVLSSAARAVATKLADHEDSRIARVAHVFL</sequence>
<evidence type="ECO:0000313" key="2">
    <source>
        <dbReference type="Proteomes" id="UP000316921"/>
    </source>
</evidence>
<dbReference type="AlphaFoldDB" id="A0A518BE54"/>
<dbReference type="Proteomes" id="UP000316921">
    <property type="component" value="Chromosome"/>
</dbReference>
<organism evidence="1 2">
    <name type="scientific">Engelhardtia mirabilis</name>
    <dbReference type="NCBI Taxonomy" id="2528011"/>
    <lineage>
        <taxon>Bacteria</taxon>
        <taxon>Pseudomonadati</taxon>
        <taxon>Planctomycetota</taxon>
        <taxon>Planctomycetia</taxon>
        <taxon>Planctomycetia incertae sedis</taxon>
        <taxon>Engelhardtia</taxon>
    </lineage>
</organism>
<reference evidence="1 2" key="1">
    <citation type="submission" date="2019-02" db="EMBL/GenBank/DDBJ databases">
        <title>Deep-cultivation of Planctomycetes and their phenomic and genomic characterization uncovers novel biology.</title>
        <authorList>
            <person name="Wiegand S."/>
            <person name="Jogler M."/>
            <person name="Boedeker C."/>
            <person name="Pinto D."/>
            <person name="Vollmers J."/>
            <person name="Rivas-Marin E."/>
            <person name="Kohn T."/>
            <person name="Peeters S.H."/>
            <person name="Heuer A."/>
            <person name="Rast P."/>
            <person name="Oberbeckmann S."/>
            <person name="Bunk B."/>
            <person name="Jeske O."/>
            <person name="Meyerdierks A."/>
            <person name="Storesund J.E."/>
            <person name="Kallscheuer N."/>
            <person name="Luecker S."/>
            <person name="Lage O.M."/>
            <person name="Pohl T."/>
            <person name="Merkel B.J."/>
            <person name="Hornburger P."/>
            <person name="Mueller R.-W."/>
            <person name="Bruemmer F."/>
            <person name="Labrenz M."/>
            <person name="Spormann A.M."/>
            <person name="Op den Camp H."/>
            <person name="Overmann J."/>
            <person name="Amann R."/>
            <person name="Jetten M.S.M."/>
            <person name="Mascher T."/>
            <person name="Medema M.H."/>
            <person name="Devos D.P."/>
            <person name="Kaster A.-K."/>
            <person name="Ovreas L."/>
            <person name="Rohde M."/>
            <person name="Galperin M.Y."/>
            <person name="Jogler C."/>
        </authorList>
    </citation>
    <scope>NUCLEOTIDE SEQUENCE [LARGE SCALE GENOMIC DNA]</scope>
    <source>
        <strain evidence="1 2">Pla133</strain>
    </source>
</reference>
<accession>A0A518BE54</accession>
<proteinExistence type="predicted"/>